<evidence type="ECO:0000256" key="4">
    <source>
        <dbReference type="ARBA" id="ARBA00022487"/>
    </source>
</evidence>
<keyword evidence="5 7" id="KW-0378">Hydrolase</keyword>
<evidence type="ECO:0000256" key="6">
    <source>
        <dbReference type="PIRSR" id="PIRSR614186-1"/>
    </source>
</evidence>
<evidence type="ECO:0000256" key="5">
    <source>
        <dbReference type="ARBA" id="ARBA00022801"/>
    </source>
</evidence>
<evidence type="ECO:0000313" key="8">
    <source>
        <dbReference type="EMBL" id="KAJ1918543.1"/>
    </source>
</evidence>
<dbReference type="GO" id="GO:0005829">
    <property type="term" value="C:cytosol"/>
    <property type="evidence" value="ECO:0007669"/>
    <property type="project" value="TreeGrafter"/>
</dbReference>
<gene>
    <name evidence="8" type="ORF">H4219_002557</name>
</gene>
<keyword evidence="9" id="KW-1185">Reference proteome</keyword>
<protein>
    <recommendedName>
        <fullName evidence="3 7">S-formylglutathione hydrolase</fullName>
        <ecNumber evidence="2 7">3.1.2.12</ecNumber>
    </recommendedName>
</protein>
<dbReference type="EMBL" id="JANBPU010000043">
    <property type="protein sequence ID" value="KAJ1918543.1"/>
    <property type="molecule type" value="Genomic_DNA"/>
</dbReference>
<dbReference type="Gene3D" id="3.40.50.1820">
    <property type="entry name" value="alpha/beta hydrolase"/>
    <property type="match status" value="1"/>
</dbReference>
<dbReference type="EC" id="3.1.2.12" evidence="2 7"/>
<dbReference type="SUPFAM" id="SSF53474">
    <property type="entry name" value="alpha/beta-Hydrolases"/>
    <property type="match status" value="1"/>
</dbReference>
<accession>A0A9W8A0Y9</accession>
<dbReference type="GO" id="GO:0018738">
    <property type="term" value="F:S-formylglutathione hydrolase activity"/>
    <property type="evidence" value="ECO:0007669"/>
    <property type="project" value="UniProtKB-EC"/>
</dbReference>
<sequence>MSGLELVSKNRCFNGYLFKYKHTSKVLGNVTMHFNIYLPLCAIDSSSSSPSPSPLSNGSASKVPLLYFLSGLTCTEDNMIIKSGAIRFLSELKIALVTPDTSPRGAGVEGEDDAWDLGTGAGFYVNATTPKWSKHYNMYSYVNEELPELINANFNVDSQRVSIFGHSMGGHGALISALKNPGKFKSVSLFAPICNPIDCNPGQKAFTEYLGKLTPETQPLWESYDACCLVKIYDGPCLDIMLDQGDNDDFLKRGDLLPDHFMAAAENNKELVKVQNRLHPTFDHSYWFVQTFIEDHIRFHAEHLS</sequence>
<name>A0A9W8A0Y9_9FUNG</name>
<dbReference type="NCBIfam" id="TIGR02821">
    <property type="entry name" value="fghA_ester_D"/>
    <property type="match status" value="1"/>
</dbReference>
<dbReference type="GO" id="GO:0046294">
    <property type="term" value="P:formaldehyde catabolic process"/>
    <property type="evidence" value="ECO:0007669"/>
    <property type="project" value="InterPro"/>
</dbReference>
<keyword evidence="7" id="KW-0963">Cytoplasm</keyword>
<feature type="active site" description="Charge relay system" evidence="6">
    <location>
        <position position="284"/>
    </location>
</feature>
<evidence type="ECO:0000256" key="3">
    <source>
        <dbReference type="ARBA" id="ARBA00016774"/>
    </source>
</evidence>
<dbReference type="InterPro" id="IPR000801">
    <property type="entry name" value="Esterase-like"/>
</dbReference>
<comment type="subcellular location">
    <subcellularLocation>
        <location evidence="7">Cytoplasm</location>
    </subcellularLocation>
</comment>
<keyword evidence="4 7" id="KW-0719">Serine esterase</keyword>
<feature type="active site" description="Charge relay system" evidence="6">
    <location>
        <position position="167"/>
    </location>
</feature>
<evidence type="ECO:0000256" key="1">
    <source>
        <dbReference type="ARBA" id="ARBA00005622"/>
    </source>
</evidence>
<dbReference type="OrthoDB" id="420518at2759"/>
<comment type="function">
    <text evidence="7">Serine hydrolase involved in the detoxification of formaldehyde.</text>
</comment>
<comment type="caution">
    <text evidence="8">The sequence shown here is derived from an EMBL/GenBank/DDBJ whole genome shotgun (WGS) entry which is preliminary data.</text>
</comment>
<evidence type="ECO:0000256" key="7">
    <source>
        <dbReference type="RuleBase" id="RU363068"/>
    </source>
</evidence>
<organism evidence="8 9">
    <name type="scientific">Mycoemilia scoparia</name>
    <dbReference type="NCBI Taxonomy" id="417184"/>
    <lineage>
        <taxon>Eukaryota</taxon>
        <taxon>Fungi</taxon>
        <taxon>Fungi incertae sedis</taxon>
        <taxon>Zoopagomycota</taxon>
        <taxon>Kickxellomycotina</taxon>
        <taxon>Kickxellomycetes</taxon>
        <taxon>Kickxellales</taxon>
        <taxon>Kickxellaceae</taxon>
        <taxon>Mycoemilia</taxon>
    </lineage>
</organism>
<dbReference type="PANTHER" id="PTHR10061:SF0">
    <property type="entry name" value="S-FORMYLGLUTATHIONE HYDROLASE"/>
    <property type="match status" value="1"/>
</dbReference>
<reference evidence="8" key="1">
    <citation type="submission" date="2022-07" db="EMBL/GenBank/DDBJ databases">
        <title>Phylogenomic reconstructions and comparative analyses of Kickxellomycotina fungi.</title>
        <authorList>
            <person name="Reynolds N.K."/>
            <person name="Stajich J.E."/>
            <person name="Barry K."/>
            <person name="Grigoriev I.V."/>
            <person name="Crous P."/>
            <person name="Smith M.E."/>
        </authorList>
    </citation>
    <scope>NUCLEOTIDE SEQUENCE</scope>
    <source>
        <strain evidence="8">NBRC 100468</strain>
    </source>
</reference>
<dbReference type="GO" id="GO:0052689">
    <property type="term" value="F:carboxylic ester hydrolase activity"/>
    <property type="evidence" value="ECO:0007669"/>
    <property type="project" value="UniProtKB-KW"/>
</dbReference>
<evidence type="ECO:0000256" key="2">
    <source>
        <dbReference type="ARBA" id="ARBA00012479"/>
    </source>
</evidence>
<proteinExistence type="inferred from homology"/>
<dbReference type="InterPro" id="IPR014186">
    <property type="entry name" value="S-formylglutathione_hydrol"/>
</dbReference>
<dbReference type="FunFam" id="3.40.50.1820:FF:000002">
    <property type="entry name" value="S-formylglutathione hydrolase"/>
    <property type="match status" value="1"/>
</dbReference>
<comment type="similarity">
    <text evidence="1 7">Belongs to the esterase D family.</text>
</comment>
<dbReference type="Proteomes" id="UP001150538">
    <property type="component" value="Unassembled WGS sequence"/>
</dbReference>
<dbReference type="Pfam" id="PF00756">
    <property type="entry name" value="Esterase"/>
    <property type="match status" value="1"/>
</dbReference>
<dbReference type="PANTHER" id="PTHR10061">
    <property type="entry name" value="S-FORMYLGLUTATHIONE HYDROLASE"/>
    <property type="match status" value="1"/>
</dbReference>
<dbReference type="AlphaFoldDB" id="A0A9W8A0Y9"/>
<evidence type="ECO:0000313" key="9">
    <source>
        <dbReference type="Proteomes" id="UP001150538"/>
    </source>
</evidence>
<dbReference type="InterPro" id="IPR029058">
    <property type="entry name" value="AB_hydrolase_fold"/>
</dbReference>
<feature type="active site" description="Charge relay system" evidence="6">
    <location>
        <position position="248"/>
    </location>
</feature>
<comment type="catalytic activity">
    <reaction evidence="7">
        <text>S-formylglutathione + H2O = formate + glutathione + H(+)</text>
        <dbReference type="Rhea" id="RHEA:14961"/>
        <dbReference type="ChEBI" id="CHEBI:15377"/>
        <dbReference type="ChEBI" id="CHEBI:15378"/>
        <dbReference type="ChEBI" id="CHEBI:15740"/>
        <dbReference type="ChEBI" id="CHEBI:57688"/>
        <dbReference type="ChEBI" id="CHEBI:57925"/>
        <dbReference type="EC" id="3.1.2.12"/>
    </reaction>
</comment>